<gene>
    <name evidence="2" type="ORF">POTOM_046296</name>
</gene>
<organism evidence="2 3">
    <name type="scientific">Populus tomentosa</name>
    <name type="common">Chinese white poplar</name>
    <dbReference type="NCBI Taxonomy" id="118781"/>
    <lineage>
        <taxon>Eukaryota</taxon>
        <taxon>Viridiplantae</taxon>
        <taxon>Streptophyta</taxon>
        <taxon>Embryophyta</taxon>
        <taxon>Tracheophyta</taxon>
        <taxon>Spermatophyta</taxon>
        <taxon>Magnoliopsida</taxon>
        <taxon>eudicotyledons</taxon>
        <taxon>Gunneridae</taxon>
        <taxon>Pentapetalae</taxon>
        <taxon>rosids</taxon>
        <taxon>fabids</taxon>
        <taxon>Malpighiales</taxon>
        <taxon>Salicaceae</taxon>
        <taxon>Saliceae</taxon>
        <taxon>Populus</taxon>
    </lineage>
</organism>
<dbReference type="InterPro" id="IPR006575">
    <property type="entry name" value="RWD_dom"/>
</dbReference>
<dbReference type="InterPro" id="IPR039133">
    <property type="entry name" value="RNF25"/>
</dbReference>
<keyword evidence="3" id="KW-1185">Reference proteome</keyword>
<dbReference type="GO" id="GO:0061630">
    <property type="term" value="F:ubiquitin protein ligase activity"/>
    <property type="evidence" value="ECO:0007669"/>
    <property type="project" value="InterPro"/>
</dbReference>
<dbReference type="PROSITE" id="PS50908">
    <property type="entry name" value="RWD"/>
    <property type="match status" value="1"/>
</dbReference>
<dbReference type="SMART" id="SM00591">
    <property type="entry name" value="RWD"/>
    <property type="match status" value="1"/>
</dbReference>
<evidence type="ECO:0000313" key="2">
    <source>
        <dbReference type="EMBL" id="KAG6749253.1"/>
    </source>
</evidence>
<proteinExistence type="predicted"/>
<comment type="caution">
    <text evidence="2">The sequence shown here is derived from an EMBL/GenBank/DDBJ whole genome shotgun (WGS) entry which is preliminary data.</text>
</comment>
<accession>A0A8X7YIX6</accession>
<dbReference type="Pfam" id="PF05773">
    <property type="entry name" value="RWD"/>
    <property type="match status" value="1"/>
</dbReference>
<feature type="domain" description="RWD" evidence="1">
    <location>
        <begin position="17"/>
        <end position="140"/>
    </location>
</feature>
<protein>
    <recommendedName>
        <fullName evidence="1">RWD domain-containing protein</fullName>
    </recommendedName>
</protein>
<dbReference type="PANTHER" id="PTHR13198:SF4">
    <property type="entry name" value="E3 UBIQUITIN-PROTEIN LIGASE RNF25"/>
    <property type="match status" value="1"/>
</dbReference>
<dbReference type="OrthoDB" id="432311at2759"/>
<dbReference type="Proteomes" id="UP000886885">
    <property type="component" value="Chromosome 14A"/>
</dbReference>
<dbReference type="AlphaFoldDB" id="A0A8X7YIX6"/>
<reference evidence="2" key="1">
    <citation type="journal article" date="2020" name="bioRxiv">
        <title>Hybrid origin of Populus tomentosa Carr. identified through genome sequencing and phylogenomic analysis.</title>
        <authorList>
            <person name="An X."/>
            <person name="Gao K."/>
            <person name="Chen Z."/>
            <person name="Li J."/>
            <person name="Yang X."/>
            <person name="Yang X."/>
            <person name="Zhou J."/>
            <person name="Guo T."/>
            <person name="Zhao T."/>
            <person name="Huang S."/>
            <person name="Miao D."/>
            <person name="Khan W.U."/>
            <person name="Rao P."/>
            <person name="Ye M."/>
            <person name="Lei B."/>
            <person name="Liao W."/>
            <person name="Wang J."/>
            <person name="Ji L."/>
            <person name="Li Y."/>
            <person name="Guo B."/>
            <person name="Mustafa N.S."/>
            <person name="Li S."/>
            <person name="Yun Q."/>
            <person name="Keller S.R."/>
            <person name="Mao J."/>
            <person name="Zhang R."/>
            <person name="Strauss S.H."/>
        </authorList>
    </citation>
    <scope>NUCLEOTIDE SEQUENCE</scope>
    <source>
        <strain evidence="2">GM15</strain>
        <tissue evidence="2">Leaf</tissue>
    </source>
</reference>
<dbReference type="GO" id="GO:0005634">
    <property type="term" value="C:nucleus"/>
    <property type="evidence" value="ECO:0007669"/>
    <property type="project" value="TreeGrafter"/>
</dbReference>
<dbReference type="EMBL" id="JAAWWB010000027">
    <property type="protein sequence ID" value="KAG6749253.1"/>
    <property type="molecule type" value="Genomic_DNA"/>
</dbReference>
<name>A0A8X7YIX6_POPTO</name>
<sequence>MHRQLLKKKEWQKKFLMEVEAVLAVYGDDCAILDSLPPHLHLHIKPRTVDFSSQQRRGINNCSIGLHCVFLLFVEAVIGIKASPEYPSEPLHIDLIESKGLDGERQKQLITSGQHKACELSSCLMLVALCEEVLEKLSVMNHPDGDCPLCLYPLVPDNEQHEALPFMKLMSCFRCFQSECIVRDMRHGKSEWLYLESSGKNAYFEFDAGFCLTWDFVLYHSKFGVLVLKNVDKDS</sequence>
<evidence type="ECO:0000313" key="3">
    <source>
        <dbReference type="Proteomes" id="UP000886885"/>
    </source>
</evidence>
<dbReference type="FunFam" id="3.30.40.10:FF:000914">
    <property type="entry name" value="RWD domain-containing protein"/>
    <property type="match status" value="1"/>
</dbReference>
<evidence type="ECO:0000259" key="1">
    <source>
        <dbReference type="PROSITE" id="PS50908"/>
    </source>
</evidence>
<dbReference type="CDD" id="cd23818">
    <property type="entry name" value="RWD_RNF25"/>
    <property type="match status" value="1"/>
</dbReference>
<dbReference type="PANTHER" id="PTHR13198">
    <property type="entry name" value="RING FINGER PROTEIN 25"/>
    <property type="match status" value="1"/>
</dbReference>
<dbReference type="GO" id="GO:0016567">
    <property type="term" value="P:protein ubiquitination"/>
    <property type="evidence" value="ECO:0007669"/>
    <property type="project" value="TreeGrafter"/>
</dbReference>